<comment type="caution">
    <text evidence="1">The sequence shown here is derived from an EMBL/GenBank/DDBJ whole genome shotgun (WGS) entry which is preliminary data.</text>
</comment>
<feature type="non-terminal residue" evidence="1">
    <location>
        <position position="1"/>
    </location>
</feature>
<dbReference type="Proteomes" id="UP000265520">
    <property type="component" value="Unassembled WGS sequence"/>
</dbReference>
<reference evidence="1 2" key="1">
    <citation type="journal article" date="2018" name="Front. Plant Sci.">
        <title>Red Clover (Trifolium pratense) and Zigzag Clover (T. medium) - A Picture of Genomic Similarities and Differences.</title>
        <authorList>
            <person name="Dluhosova J."/>
            <person name="Istvanek J."/>
            <person name="Nedelnik J."/>
            <person name="Repkova J."/>
        </authorList>
    </citation>
    <scope>NUCLEOTIDE SEQUENCE [LARGE SCALE GENOMIC DNA]</scope>
    <source>
        <strain evidence="2">cv. 10/8</strain>
        <tissue evidence="1">Leaf</tissue>
    </source>
</reference>
<proteinExistence type="predicted"/>
<evidence type="ECO:0000313" key="1">
    <source>
        <dbReference type="EMBL" id="MCI63072.1"/>
    </source>
</evidence>
<keyword evidence="2" id="KW-1185">Reference proteome</keyword>
<protein>
    <submittedName>
        <fullName evidence="1">Uncharacterized protein</fullName>
    </submittedName>
</protein>
<name>A0A392TQ20_9FABA</name>
<sequence length="77" mass="8570">SAARRADSRRKSALEPKSLRVAPALAARRANSRRLSLPHSMNCALRSMHLRVAQKTEHGKIVAVYTRTPTKIPPNML</sequence>
<accession>A0A392TQ20</accession>
<evidence type="ECO:0000313" key="2">
    <source>
        <dbReference type="Proteomes" id="UP000265520"/>
    </source>
</evidence>
<dbReference type="AlphaFoldDB" id="A0A392TQ20"/>
<organism evidence="1 2">
    <name type="scientific">Trifolium medium</name>
    <dbReference type="NCBI Taxonomy" id="97028"/>
    <lineage>
        <taxon>Eukaryota</taxon>
        <taxon>Viridiplantae</taxon>
        <taxon>Streptophyta</taxon>
        <taxon>Embryophyta</taxon>
        <taxon>Tracheophyta</taxon>
        <taxon>Spermatophyta</taxon>
        <taxon>Magnoliopsida</taxon>
        <taxon>eudicotyledons</taxon>
        <taxon>Gunneridae</taxon>
        <taxon>Pentapetalae</taxon>
        <taxon>rosids</taxon>
        <taxon>fabids</taxon>
        <taxon>Fabales</taxon>
        <taxon>Fabaceae</taxon>
        <taxon>Papilionoideae</taxon>
        <taxon>50 kb inversion clade</taxon>
        <taxon>NPAAA clade</taxon>
        <taxon>Hologalegina</taxon>
        <taxon>IRL clade</taxon>
        <taxon>Trifolieae</taxon>
        <taxon>Trifolium</taxon>
    </lineage>
</organism>
<dbReference type="EMBL" id="LXQA010630554">
    <property type="protein sequence ID" value="MCI63072.1"/>
    <property type="molecule type" value="Genomic_DNA"/>
</dbReference>